<dbReference type="GO" id="GO:0042121">
    <property type="term" value="P:alginic acid biosynthetic process"/>
    <property type="evidence" value="ECO:0007669"/>
    <property type="project" value="InterPro"/>
</dbReference>
<evidence type="ECO:0000256" key="6">
    <source>
        <dbReference type="ARBA" id="ARBA00022989"/>
    </source>
</evidence>
<keyword evidence="6 10" id="KW-1133">Transmembrane helix</keyword>
<dbReference type="InterPro" id="IPR028362">
    <property type="entry name" value="AlgI"/>
</dbReference>
<comment type="similarity">
    <text evidence="2 9">Belongs to the membrane-bound acyltransferase family.</text>
</comment>
<evidence type="ECO:0000256" key="7">
    <source>
        <dbReference type="ARBA" id="ARBA00023136"/>
    </source>
</evidence>
<evidence type="ECO:0000256" key="4">
    <source>
        <dbReference type="ARBA" id="ARBA00022679"/>
    </source>
</evidence>
<dbReference type="PIRSF" id="PIRSF016636">
    <property type="entry name" value="AlgI_DltB"/>
    <property type="match status" value="1"/>
</dbReference>
<evidence type="ECO:0000313" key="12">
    <source>
        <dbReference type="Proteomes" id="UP000460298"/>
    </source>
</evidence>
<reference evidence="11 12" key="1">
    <citation type="submission" date="2019-10" db="EMBL/GenBank/DDBJ databases">
        <title>Extracellular Electron Transfer in a Candidatus Methanoperedens spp. Enrichment Culture.</title>
        <authorList>
            <person name="Berger S."/>
            <person name="Rangel Shaw D."/>
            <person name="Berben T."/>
            <person name="In 'T Zandt M."/>
            <person name="Frank J."/>
            <person name="Reimann J."/>
            <person name="Jetten M.S.M."/>
            <person name="Welte C.U."/>
        </authorList>
    </citation>
    <scope>NUCLEOTIDE SEQUENCE [LARGE SCALE GENOMIC DNA]</scope>
    <source>
        <strain evidence="11">SB12</strain>
    </source>
</reference>
<dbReference type="InterPro" id="IPR004299">
    <property type="entry name" value="MBOAT_fam"/>
</dbReference>
<dbReference type="PIRSF" id="PIRSF500217">
    <property type="entry name" value="AlgI"/>
    <property type="match status" value="1"/>
</dbReference>
<accession>A0A833LX56</accession>
<evidence type="ECO:0000256" key="8">
    <source>
        <dbReference type="ARBA" id="ARBA00023315"/>
    </source>
</evidence>
<comment type="subcellular location">
    <subcellularLocation>
        <location evidence="1">Cell membrane</location>
        <topology evidence="1">Multi-pass membrane protein</topology>
    </subcellularLocation>
</comment>
<comment type="caution">
    <text evidence="11">The sequence shown here is derived from an EMBL/GenBank/DDBJ whole genome shotgun (WGS) entry which is preliminary data.</text>
</comment>
<dbReference type="GO" id="GO:0005886">
    <property type="term" value="C:plasma membrane"/>
    <property type="evidence" value="ECO:0007669"/>
    <property type="project" value="UniProtKB-SubCell"/>
</dbReference>
<keyword evidence="3 9" id="KW-1003">Cell membrane</keyword>
<feature type="transmembrane region" description="Helical" evidence="10">
    <location>
        <begin position="126"/>
        <end position="147"/>
    </location>
</feature>
<keyword evidence="8 9" id="KW-0012">Acyltransferase</keyword>
<gene>
    <name evidence="11" type="ORF">F9K24_11370</name>
</gene>
<dbReference type="AlphaFoldDB" id="A0A833LX56"/>
<feature type="transmembrane region" description="Helical" evidence="10">
    <location>
        <begin position="30"/>
        <end position="56"/>
    </location>
</feature>
<dbReference type="PANTHER" id="PTHR13285">
    <property type="entry name" value="ACYLTRANSFERASE"/>
    <property type="match status" value="1"/>
</dbReference>
<keyword evidence="4 9" id="KW-0808">Transferase</keyword>
<feature type="transmembrane region" description="Helical" evidence="10">
    <location>
        <begin position="368"/>
        <end position="387"/>
    </location>
</feature>
<proteinExistence type="inferred from homology"/>
<keyword evidence="5 10" id="KW-0812">Transmembrane</keyword>
<dbReference type="PANTHER" id="PTHR13285:SF23">
    <property type="entry name" value="TEICHOIC ACID D-ALANYLTRANSFERASE"/>
    <property type="match status" value="1"/>
</dbReference>
<keyword evidence="7 9" id="KW-0472">Membrane</keyword>
<evidence type="ECO:0000256" key="2">
    <source>
        <dbReference type="ARBA" id="ARBA00010323"/>
    </source>
</evidence>
<evidence type="ECO:0000256" key="3">
    <source>
        <dbReference type="ARBA" id="ARBA00022475"/>
    </source>
</evidence>
<organism evidence="11 12">
    <name type="scientific">Leptonema illini</name>
    <dbReference type="NCBI Taxonomy" id="183"/>
    <lineage>
        <taxon>Bacteria</taxon>
        <taxon>Pseudomonadati</taxon>
        <taxon>Spirochaetota</taxon>
        <taxon>Spirochaetia</taxon>
        <taxon>Leptospirales</taxon>
        <taxon>Leptospiraceae</taxon>
        <taxon>Leptonema</taxon>
    </lineage>
</organism>
<feature type="transmembrane region" description="Helical" evidence="10">
    <location>
        <begin position="7"/>
        <end position="24"/>
    </location>
</feature>
<evidence type="ECO:0000256" key="5">
    <source>
        <dbReference type="ARBA" id="ARBA00022692"/>
    </source>
</evidence>
<feature type="transmembrane region" description="Helical" evidence="10">
    <location>
        <begin position="327"/>
        <end position="348"/>
    </location>
</feature>
<protein>
    <submittedName>
        <fullName evidence="11">MBOAT family protein</fullName>
    </submittedName>
</protein>
<sequence>MVFNSTIFVLLFLFVFILYWFLPISGKHSLIIVASVLFYAWYSVSFFALFVAMLVLNYVVAMKLIEQRGQSRPSLALLWLAIGLDLAILAFFKYFYLFASSAGNLFGIPYLTDIRTNLLEDYNLKIILPIGISFYIFQLIAFVVDCYRGTIAGRIDFRRFAVFILFFPQFVAGPILRATDFLPQIDNPTLTVDRLRRGMLLLLFGAIKKILIADRIGAEIAGAWQNPAGYDATVYLLLPVAFLGQIYADFSGYTDMARGMGKLLGYELPENFKGPFFSKSMSELWTRWHITLSSWLRDYIYIPLGGSRRGEWQTSVNLFITMALGGFWHGATWNMLIWGAFIGTVLIIERTLRLKQVRLLPEGRFFNVLRIGYTFGLFAFSGVFFAAPGLEQSMTLLRGVAFWERGLPLPGFGAALSLTVLAFLANIPGYYDSVKQWIVDRPVLQNAAIVCGTFLTGILIFMYGDVAGAFLYFAF</sequence>
<evidence type="ECO:0000256" key="1">
    <source>
        <dbReference type="ARBA" id="ARBA00004651"/>
    </source>
</evidence>
<feature type="transmembrane region" description="Helical" evidence="10">
    <location>
        <begin position="198"/>
        <end position="216"/>
    </location>
</feature>
<feature type="transmembrane region" description="Helical" evidence="10">
    <location>
        <begin position="77"/>
        <end position="96"/>
    </location>
</feature>
<dbReference type="InterPro" id="IPR024194">
    <property type="entry name" value="Ac/AlaTfrase_AlgI/DltB"/>
</dbReference>
<dbReference type="EMBL" id="WBUI01000010">
    <property type="protein sequence ID" value="KAB2932196.1"/>
    <property type="molecule type" value="Genomic_DNA"/>
</dbReference>
<evidence type="ECO:0000313" key="11">
    <source>
        <dbReference type="EMBL" id="KAB2932196.1"/>
    </source>
</evidence>
<feature type="transmembrane region" description="Helical" evidence="10">
    <location>
        <begin position="407"/>
        <end position="427"/>
    </location>
</feature>
<feature type="transmembrane region" description="Helical" evidence="10">
    <location>
        <begin position="159"/>
        <end position="178"/>
    </location>
</feature>
<feature type="transmembrane region" description="Helical" evidence="10">
    <location>
        <begin position="228"/>
        <end position="248"/>
    </location>
</feature>
<name>A0A833LX56_9LEPT</name>
<dbReference type="Proteomes" id="UP000460298">
    <property type="component" value="Unassembled WGS sequence"/>
</dbReference>
<dbReference type="GO" id="GO:0016746">
    <property type="term" value="F:acyltransferase activity"/>
    <property type="evidence" value="ECO:0007669"/>
    <property type="project" value="UniProtKB-KW"/>
</dbReference>
<dbReference type="Pfam" id="PF03062">
    <property type="entry name" value="MBOAT"/>
    <property type="match status" value="1"/>
</dbReference>
<evidence type="ECO:0000256" key="9">
    <source>
        <dbReference type="PIRNR" id="PIRNR016636"/>
    </source>
</evidence>
<dbReference type="InterPro" id="IPR051085">
    <property type="entry name" value="MB_O-acyltransferase"/>
</dbReference>
<feature type="transmembrane region" description="Helical" evidence="10">
    <location>
        <begin position="447"/>
        <end position="474"/>
    </location>
</feature>
<evidence type="ECO:0000256" key="10">
    <source>
        <dbReference type="SAM" id="Phobius"/>
    </source>
</evidence>